<keyword evidence="2" id="KW-0479">Metal-binding</keyword>
<accession>A0A177WBV9</accession>
<dbReference type="PANTHER" id="PTHR47257">
    <property type="entry name" value="PH-RESPONSE TRANSCRIPTION FACTOR PACC/RIM101"/>
    <property type="match status" value="1"/>
</dbReference>
<keyword evidence="6" id="KW-0539">Nucleus</keyword>
<evidence type="ECO:0000256" key="3">
    <source>
        <dbReference type="ARBA" id="ARBA00022737"/>
    </source>
</evidence>
<evidence type="ECO:0000256" key="7">
    <source>
        <dbReference type="PROSITE-ProRule" id="PRU00042"/>
    </source>
</evidence>
<evidence type="ECO:0000256" key="5">
    <source>
        <dbReference type="ARBA" id="ARBA00022833"/>
    </source>
</evidence>
<dbReference type="PROSITE" id="PS50157">
    <property type="entry name" value="ZINC_FINGER_C2H2_2"/>
    <property type="match status" value="1"/>
</dbReference>
<dbReference type="eggNOG" id="KOG1721">
    <property type="taxonomic scope" value="Eukaryota"/>
</dbReference>
<dbReference type="Gene3D" id="3.30.160.60">
    <property type="entry name" value="Classic Zinc Finger"/>
    <property type="match status" value="1"/>
</dbReference>
<evidence type="ECO:0000313" key="11">
    <source>
        <dbReference type="Proteomes" id="UP000077115"/>
    </source>
</evidence>
<organism evidence="10 11">
    <name type="scientific">Batrachochytrium dendrobatidis (strain JEL423)</name>
    <dbReference type="NCBI Taxonomy" id="403673"/>
    <lineage>
        <taxon>Eukaryota</taxon>
        <taxon>Fungi</taxon>
        <taxon>Fungi incertae sedis</taxon>
        <taxon>Chytridiomycota</taxon>
        <taxon>Chytridiomycota incertae sedis</taxon>
        <taxon>Chytridiomycetes</taxon>
        <taxon>Rhizophydiales</taxon>
        <taxon>Rhizophydiales incertae sedis</taxon>
        <taxon>Batrachochytrium</taxon>
    </lineage>
</organism>
<evidence type="ECO:0000313" key="10">
    <source>
        <dbReference type="EMBL" id="OAJ37286.1"/>
    </source>
</evidence>
<proteinExistence type="predicted"/>
<keyword evidence="3" id="KW-0677">Repeat</keyword>
<evidence type="ECO:0000256" key="8">
    <source>
        <dbReference type="SAM" id="MobiDB-lite"/>
    </source>
</evidence>
<evidence type="ECO:0000259" key="9">
    <source>
        <dbReference type="PROSITE" id="PS50157"/>
    </source>
</evidence>
<dbReference type="InterPro" id="IPR050806">
    <property type="entry name" value="pacC/RIM101"/>
</dbReference>
<sequence length="723" mass="81195">MVQAVVAKESGKNGSFILTHADQPRQDCTSISKHIHKSLTHNSIHSQYHQAHETTLLPCLVQPLTCQIAKDDKARSITKCHCLDCRHQTGALPNHQQVSSRHDQIQPTLVQQQCSVFDQQQHHQQHHPSGHSPVQPVIQSSVYKSPTQSHYYQVHRDVSSDTLNSHPTALATMLNYPVSSSLVTEQPAFPMARHAHLSMDLPNSHIQVLPNSHIQSASYSPISPHSVHSAYSNPSFHSPSSLPSIMALSLRQHIAQHRPIQDTRRPVTWTELHPIELPPQRDSQVLQQTLPSIQTITGNVWSIQRSTFNPNSTRTYLYDQNTHMMPLSNTPLRDNTDQTNFGPRPSNWSEATQPSSRNEWNRQSLAPAQQRITPPPVYATTPVSSFASMSVSAMESSVSTISPISPTKILQAVLPVRREHPYTQQEHNLHNQYTQQTHSLRDHQTQHTKRHDLEQSQYPDTIHDKYKHQHSIHTTVYPLTNADSSINAVNCTTRQPSPNSLVMPQRCLDSTGHTIWTHATSTEAIDMQSCSSAARVLPQTAVVASTDTSPLVIPDQWSTNGGDEKVMESGKPAHSVGGSHDVAVVSSTATTAPDSAEPKLACLWVFPSRCVYSFASSDLLYRHICDDHIGRKTTGNLCLDCHWDRCTVFRSKRDHLTSHIRVHLKLRPHACTICGRLDDMRALMRQPLSQDNLLHLRRRRRRACIDGILQAARIRRVEHGLHL</sequence>
<dbReference type="STRING" id="403673.A0A177WBV9"/>
<feature type="region of interest" description="Disordered" evidence="8">
    <location>
        <begin position="328"/>
        <end position="362"/>
    </location>
</feature>
<evidence type="ECO:0000256" key="2">
    <source>
        <dbReference type="ARBA" id="ARBA00022723"/>
    </source>
</evidence>
<reference evidence="10 11" key="2">
    <citation type="submission" date="2016-05" db="EMBL/GenBank/DDBJ databases">
        <title>Lineage-specific infection strategies underlie the spectrum of fungal disease in amphibians.</title>
        <authorList>
            <person name="Cuomo C.A."/>
            <person name="Farrer R.A."/>
            <person name="James T."/>
            <person name="Longcore J."/>
            <person name="Birren B."/>
        </authorList>
    </citation>
    <scope>NUCLEOTIDE SEQUENCE [LARGE SCALE GENOMIC DNA]</scope>
    <source>
        <strain evidence="10 11">JEL423</strain>
    </source>
</reference>
<dbReference type="OrthoDB" id="6155966at2759"/>
<dbReference type="GO" id="GO:0008270">
    <property type="term" value="F:zinc ion binding"/>
    <property type="evidence" value="ECO:0007669"/>
    <property type="project" value="UniProtKB-KW"/>
</dbReference>
<dbReference type="EMBL" id="DS022300">
    <property type="protein sequence ID" value="OAJ37286.1"/>
    <property type="molecule type" value="Genomic_DNA"/>
</dbReference>
<dbReference type="PANTHER" id="PTHR47257:SF1">
    <property type="entry name" value="PH-RESPONSE TRANSCRIPTION FACTOR PACC_RIM101"/>
    <property type="match status" value="1"/>
</dbReference>
<evidence type="ECO:0000256" key="1">
    <source>
        <dbReference type="ARBA" id="ARBA00004123"/>
    </source>
</evidence>
<dbReference type="VEuPathDB" id="FungiDB:BDEG_21328"/>
<name>A0A177WBV9_BATDL</name>
<evidence type="ECO:0000256" key="6">
    <source>
        <dbReference type="ARBA" id="ARBA00023242"/>
    </source>
</evidence>
<dbReference type="GO" id="GO:0005634">
    <property type="term" value="C:nucleus"/>
    <property type="evidence" value="ECO:0007669"/>
    <property type="project" value="UniProtKB-SubCell"/>
</dbReference>
<evidence type="ECO:0000256" key="4">
    <source>
        <dbReference type="ARBA" id="ARBA00022771"/>
    </source>
</evidence>
<keyword evidence="4 7" id="KW-0863">Zinc-finger</keyword>
<gene>
    <name evidence="10" type="ORF">BDEG_21328</name>
</gene>
<feature type="region of interest" description="Disordered" evidence="8">
    <location>
        <begin position="556"/>
        <end position="578"/>
    </location>
</feature>
<keyword evidence="5" id="KW-0862">Zinc</keyword>
<feature type="domain" description="C2H2-type" evidence="9">
    <location>
        <begin position="639"/>
        <end position="668"/>
    </location>
</feature>
<dbReference type="Proteomes" id="UP000077115">
    <property type="component" value="Unassembled WGS sequence"/>
</dbReference>
<protein>
    <recommendedName>
        <fullName evidence="9">C2H2-type domain-containing protein</fullName>
    </recommendedName>
</protein>
<dbReference type="InterPro" id="IPR013087">
    <property type="entry name" value="Znf_C2H2_type"/>
</dbReference>
<comment type="subcellular location">
    <subcellularLocation>
        <location evidence="1">Nucleus</location>
    </subcellularLocation>
</comment>
<reference evidence="10 11" key="1">
    <citation type="submission" date="2006-10" db="EMBL/GenBank/DDBJ databases">
        <title>The Genome Sequence of Batrachochytrium dendrobatidis JEL423.</title>
        <authorList>
            <consortium name="The Broad Institute Genome Sequencing Platform"/>
            <person name="Birren B."/>
            <person name="Lander E."/>
            <person name="Galagan J."/>
            <person name="Cuomo C."/>
            <person name="Devon K."/>
            <person name="Jaffe D."/>
            <person name="Butler J."/>
            <person name="Alvarez P."/>
            <person name="Gnerre S."/>
            <person name="Grabherr M."/>
            <person name="Kleber M."/>
            <person name="Mauceli E."/>
            <person name="Brockman W."/>
            <person name="Young S."/>
            <person name="LaButti K."/>
            <person name="Sykes S."/>
            <person name="DeCaprio D."/>
            <person name="Crawford M."/>
            <person name="Koehrsen M."/>
            <person name="Engels R."/>
            <person name="Montgomery P."/>
            <person name="Pearson M."/>
            <person name="Howarth C."/>
            <person name="Larson L."/>
            <person name="White J."/>
            <person name="O'Leary S."/>
            <person name="Kodira C."/>
            <person name="Zeng Q."/>
            <person name="Yandava C."/>
            <person name="Alvarado L."/>
            <person name="Longcore J."/>
            <person name="James T."/>
        </authorList>
    </citation>
    <scope>NUCLEOTIDE SEQUENCE [LARGE SCALE GENOMIC DNA]</scope>
    <source>
        <strain evidence="10 11">JEL423</strain>
    </source>
</reference>
<dbReference type="AlphaFoldDB" id="A0A177WBV9"/>